<sequence>MMIPQAGRLAAIGTLLHANLAARHDSIVVETAERAFTGADLLRRSAGVARVLAENGLSRGDRALFFLVGNEDALVCSLACWWLCATPVLMDFRSPAAQRRRIAELLGARLIVEQRRPSGEEQYESLIWNETWCERPAWDAPWPQQDDLDAVPAFMSLSSGTTGLPKAYVHSHQRSTGRVLDRESTGESTGGLIFTPMNLSFAATRNMVMAGLHYGARIRFASPLFSAGELVEMIAASGATACALPPPLIRNLAREVGERSTPFFDRLVMLRSIGGPASAEDKLEAYTRLSRGYVMTYASGLTGTATQLGGPDLLSHTASVGRPLRTVRIEIVDPETLRPLGTGQAGLIRVWTPNLADDVIEAAEGAPNTERWGEGWGIPGDFGRLDAEGYLTIVGREADMIVRGGVNVAPQEIENLLRKDPRIVDVGVVGIDDPAYGQEIAVFIVAESGEEADFHVLCMSLLASDRRPRIIRLVKRLPYNANGKLVRNELRAML</sequence>
<reference evidence="4 5" key="1">
    <citation type="submission" date="2018-05" db="EMBL/GenBank/DDBJ databases">
        <title>Genomic Encyclopedia of Type Strains, Phase IV (KMG-IV): sequencing the most valuable type-strain genomes for metagenomic binning, comparative biology and taxonomic classification.</title>
        <authorList>
            <person name="Goeker M."/>
        </authorList>
    </citation>
    <scope>NUCLEOTIDE SEQUENCE [LARGE SCALE GENOMIC DNA]</scope>
    <source>
        <strain evidence="4 5">DSM 16791</strain>
    </source>
</reference>
<gene>
    <name evidence="4" type="ORF">DFR52_101175</name>
</gene>
<dbReference type="Pfam" id="PF00501">
    <property type="entry name" value="AMP-binding"/>
    <property type="match status" value="1"/>
</dbReference>
<dbReference type="Pfam" id="PF13193">
    <property type="entry name" value="AMP-binding_C"/>
    <property type="match status" value="1"/>
</dbReference>
<evidence type="ECO:0000256" key="1">
    <source>
        <dbReference type="ARBA" id="ARBA00022723"/>
    </source>
</evidence>
<dbReference type="InterPro" id="IPR045851">
    <property type="entry name" value="AMP-bd_C_sf"/>
</dbReference>
<dbReference type="Gene3D" id="3.30.300.30">
    <property type="match status" value="1"/>
</dbReference>
<dbReference type="EMBL" id="QGTR01000001">
    <property type="protein sequence ID" value="PWW03494.1"/>
    <property type="molecule type" value="Genomic_DNA"/>
</dbReference>
<evidence type="ECO:0000259" key="3">
    <source>
        <dbReference type="Pfam" id="PF13193"/>
    </source>
</evidence>
<dbReference type="Gene3D" id="3.40.50.12780">
    <property type="entry name" value="N-terminal domain of ligase-like"/>
    <property type="match status" value="1"/>
</dbReference>
<proteinExistence type="predicted"/>
<evidence type="ECO:0000259" key="2">
    <source>
        <dbReference type="Pfam" id="PF00501"/>
    </source>
</evidence>
<dbReference type="CDD" id="cd04433">
    <property type="entry name" value="AFD_class_I"/>
    <property type="match status" value="1"/>
</dbReference>
<evidence type="ECO:0000313" key="5">
    <source>
        <dbReference type="Proteomes" id="UP000246352"/>
    </source>
</evidence>
<dbReference type="AlphaFoldDB" id="A0A317PSB0"/>
<keyword evidence="5" id="KW-1185">Reference proteome</keyword>
<dbReference type="InterPro" id="IPR042099">
    <property type="entry name" value="ANL_N_sf"/>
</dbReference>
<dbReference type="Proteomes" id="UP000246352">
    <property type="component" value="Unassembled WGS sequence"/>
</dbReference>
<keyword evidence="1" id="KW-0479">Metal-binding</keyword>
<dbReference type="RefSeq" id="WP_110030051.1">
    <property type="nucleotide sequence ID" value="NZ_QGTR01000001.1"/>
</dbReference>
<organism evidence="4 5">
    <name type="scientific">Hoeflea marina</name>
    <dbReference type="NCBI Taxonomy" id="274592"/>
    <lineage>
        <taxon>Bacteria</taxon>
        <taxon>Pseudomonadati</taxon>
        <taxon>Pseudomonadota</taxon>
        <taxon>Alphaproteobacteria</taxon>
        <taxon>Hyphomicrobiales</taxon>
        <taxon>Rhizobiaceae</taxon>
        <taxon>Hoeflea</taxon>
    </lineage>
</organism>
<accession>A0A317PSB0</accession>
<feature type="domain" description="AMP-dependent synthetase/ligase" evidence="2">
    <location>
        <begin position="20"/>
        <end position="356"/>
    </location>
</feature>
<evidence type="ECO:0000313" key="4">
    <source>
        <dbReference type="EMBL" id="PWW03494.1"/>
    </source>
</evidence>
<dbReference type="PROSITE" id="PS00455">
    <property type="entry name" value="AMP_BINDING"/>
    <property type="match status" value="1"/>
</dbReference>
<keyword evidence="4" id="KW-0436">Ligase</keyword>
<name>A0A317PSB0_9HYPH</name>
<comment type="caution">
    <text evidence="4">The sequence shown here is derived from an EMBL/GenBank/DDBJ whole genome shotgun (WGS) entry which is preliminary data.</text>
</comment>
<dbReference type="PANTHER" id="PTHR24096">
    <property type="entry name" value="LONG-CHAIN-FATTY-ACID--COA LIGASE"/>
    <property type="match status" value="1"/>
</dbReference>
<dbReference type="GO" id="GO:0016405">
    <property type="term" value="F:CoA-ligase activity"/>
    <property type="evidence" value="ECO:0007669"/>
    <property type="project" value="TreeGrafter"/>
</dbReference>
<dbReference type="InterPro" id="IPR025110">
    <property type="entry name" value="AMP-bd_C"/>
</dbReference>
<dbReference type="GO" id="GO:0046872">
    <property type="term" value="F:metal ion binding"/>
    <property type="evidence" value="ECO:0007669"/>
    <property type="project" value="UniProtKB-KW"/>
</dbReference>
<dbReference type="InterPro" id="IPR020845">
    <property type="entry name" value="AMP-binding_CS"/>
</dbReference>
<protein>
    <submittedName>
        <fullName evidence="4">Acyl-CoA synthetase (AMP-forming)/AMP-acid ligase II</fullName>
    </submittedName>
</protein>
<dbReference type="InterPro" id="IPR000873">
    <property type="entry name" value="AMP-dep_synth/lig_dom"/>
</dbReference>
<dbReference type="SUPFAM" id="SSF56801">
    <property type="entry name" value="Acetyl-CoA synthetase-like"/>
    <property type="match status" value="1"/>
</dbReference>
<feature type="domain" description="AMP-binding enzyme C-terminal" evidence="3">
    <location>
        <begin position="412"/>
        <end position="484"/>
    </location>
</feature>